<dbReference type="OrthoDB" id="1795111at2"/>
<evidence type="ECO:0000256" key="3">
    <source>
        <dbReference type="ARBA" id="ARBA00022989"/>
    </source>
</evidence>
<evidence type="ECO:0000256" key="5">
    <source>
        <dbReference type="SAM" id="Phobius"/>
    </source>
</evidence>
<keyword evidence="4 5" id="KW-0472">Membrane</keyword>
<keyword evidence="3 5" id="KW-1133">Transmembrane helix</keyword>
<dbReference type="Pfam" id="PF02674">
    <property type="entry name" value="Colicin_V"/>
    <property type="match status" value="2"/>
</dbReference>
<proteinExistence type="predicted"/>
<dbReference type="GO" id="GO:0016020">
    <property type="term" value="C:membrane"/>
    <property type="evidence" value="ECO:0007669"/>
    <property type="project" value="UniProtKB-SubCell"/>
</dbReference>
<organism evidence="6 7">
    <name type="scientific">Desulfosporosinus youngiae DSM 17734</name>
    <dbReference type="NCBI Taxonomy" id="768710"/>
    <lineage>
        <taxon>Bacteria</taxon>
        <taxon>Bacillati</taxon>
        <taxon>Bacillota</taxon>
        <taxon>Clostridia</taxon>
        <taxon>Eubacteriales</taxon>
        <taxon>Desulfitobacteriaceae</taxon>
        <taxon>Desulfosporosinus</taxon>
    </lineage>
</organism>
<feature type="transmembrane region" description="Helical" evidence="5">
    <location>
        <begin position="130"/>
        <end position="151"/>
    </location>
</feature>
<feature type="transmembrane region" description="Helical" evidence="5">
    <location>
        <begin position="171"/>
        <end position="193"/>
    </location>
</feature>
<evidence type="ECO:0000256" key="2">
    <source>
        <dbReference type="ARBA" id="ARBA00022692"/>
    </source>
</evidence>
<dbReference type="HOGENOM" id="CLU_1132169_0_0_9"/>
<dbReference type="STRING" id="768710.DesyoDRAFT_5434"/>
<dbReference type="GO" id="GO:0009403">
    <property type="term" value="P:toxin biosynthetic process"/>
    <property type="evidence" value="ECO:0007669"/>
    <property type="project" value="InterPro"/>
</dbReference>
<dbReference type="Proteomes" id="UP000005104">
    <property type="component" value="Chromosome"/>
</dbReference>
<dbReference type="eggNOG" id="COG1286">
    <property type="taxonomic scope" value="Bacteria"/>
</dbReference>
<feature type="transmembrane region" description="Helical" evidence="5">
    <location>
        <begin position="28"/>
        <end position="46"/>
    </location>
</feature>
<evidence type="ECO:0000313" key="6">
    <source>
        <dbReference type="EMBL" id="EHQ92353.1"/>
    </source>
</evidence>
<keyword evidence="2 5" id="KW-0812">Transmembrane</keyword>
<accession>H5Y0U7</accession>
<keyword evidence="7" id="KW-1185">Reference proteome</keyword>
<evidence type="ECO:0000256" key="4">
    <source>
        <dbReference type="ARBA" id="ARBA00023136"/>
    </source>
</evidence>
<dbReference type="EMBL" id="CM001441">
    <property type="protein sequence ID" value="EHQ92353.1"/>
    <property type="molecule type" value="Genomic_DNA"/>
</dbReference>
<gene>
    <name evidence="6" type="ORF">DesyoDRAFT_5434</name>
</gene>
<comment type="subcellular location">
    <subcellularLocation>
        <location evidence="1">Membrane</location>
        <topology evidence="1">Multi-pass membrane protein</topology>
    </subcellularLocation>
</comment>
<protein>
    <submittedName>
        <fullName evidence="6">Putative membrane protein, required for colicin V production</fullName>
    </submittedName>
</protein>
<evidence type="ECO:0000256" key="1">
    <source>
        <dbReference type="ARBA" id="ARBA00004141"/>
    </source>
</evidence>
<evidence type="ECO:0000313" key="7">
    <source>
        <dbReference type="Proteomes" id="UP000005104"/>
    </source>
</evidence>
<dbReference type="RefSeq" id="WP_007787682.1">
    <property type="nucleotide sequence ID" value="NZ_CM001441.1"/>
</dbReference>
<sequence length="245" mass="27270">MNLFDVLIMGFVLLGALRGYQRGLITSIVNLFSWIVGVWAASWQYIPALRWAERYFPLQQWLEPVIYRALLPSVETKALTLQQQLLGNMLGILPEEWRNMFPSLDLSGLQMPQTVEQVTHTLAGTITENILRLIAFGCVFYCTVLLIHLLAAILLRPFGSWGGSFNRGGGLLFGGLGALIGLSVLAGLLSPFLPMGEGGDFMQLIENSHFYPSLIAIFNGLDQVLSAQLREKLIDPLLMNKGVWY</sequence>
<name>H5Y0U7_9FIRM</name>
<dbReference type="InterPro" id="IPR003825">
    <property type="entry name" value="Colicin-V_CvpA"/>
</dbReference>
<dbReference type="AlphaFoldDB" id="H5Y0U7"/>
<reference evidence="6 7" key="1">
    <citation type="submission" date="2011-11" db="EMBL/GenBank/DDBJ databases">
        <title>The Noncontiguous Finished genome of Desulfosporosinus youngiae DSM 17734.</title>
        <authorList>
            <consortium name="US DOE Joint Genome Institute (JGI-PGF)"/>
            <person name="Lucas S."/>
            <person name="Han J."/>
            <person name="Lapidus A."/>
            <person name="Cheng J.-F."/>
            <person name="Goodwin L."/>
            <person name="Pitluck S."/>
            <person name="Peters L."/>
            <person name="Ovchinnikova G."/>
            <person name="Lu M."/>
            <person name="Land M.L."/>
            <person name="Hauser L."/>
            <person name="Pester M."/>
            <person name="Spring S."/>
            <person name="Ollivier B."/>
            <person name="Rattei T."/>
            <person name="Klenk H.-P."/>
            <person name="Wagner M."/>
            <person name="Loy A."/>
            <person name="Woyke T.J."/>
        </authorList>
    </citation>
    <scope>NUCLEOTIDE SEQUENCE [LARGE SCALE GENOMIC DNA]</scope>
    <source>
        <strain evidence="6 7">DSM 17734</strain>
    </source>
</reference>